<dbReference type="EMBL" id="JABFAF010000003">
    <property type="protein sequence ID" value="MBA0851843.1"/>
    <property type="molecule type" value="Genomic_DNA"/>
</dbReference>
<keyword evidence="1" id="KW-1133">Transmembrane helix</keyword>
<dbReference type="AlphaFoldDB" id="A0A7J9KZF1"/>
<name>A0A7J9KZF1_GOSSC</name>
<organism evidence="2 3">
    <name type="scientific">Gossypium schwendimanii</name>
    <name type="common">Cotton</name>
    <dbReference type="NCBI Taxonomy" id="34291"/>
    <lineage>
        <taxon>Eukaryota</taxon>
        <taxon>Viridiplantae</taxon>
        <taxon>Streptophyta</taxon>
        <taxon>Embryophyta</taxon>
        <taxon>Tracheophyta</taxon>
        <taxon>Spermatophyta</taxon>
        <taxon>Magnoliopsida</taxon>
        <taxon>eudicotyledons</taxon>
        <taxon>Gunneridae</taxon>
        <taxon>Pentapetalae</taxon>
        <taxon>rosids</taxon>
        <taxon>malvids</taxon>
        <taxon>Malvales</taxon>
        <taxon>Malvaceae</taxon>
        <taxon>Malvoideae</taxon>
        <taxon>Gossypium</taxon>
    </lineage>
</organism>
<evidence type="ECO:0000313" key="3">
    <source>
        <dbReference type="Proteomes" id="UP000593576"/>
    </source>
</evidence>
<reference evidence="2 3" key="1">
    <citation type="journal article" date="2019" name="Genome Biol. Evol.">
        <title>Insights into the evolution of the New World diploid cottons (Gossypium, subgenus Houzingenia) based on genome sequencing.</title>
        <authorList>
            <person name="Grover C.E."/>
            <person name="Arick M.A. 2nd"/>
            <person name="Thrash A."/>
            <person name="Conover J.L."/>
            <person name="Sanders W.S."/>
            <person name="Peterson D.G."/>
            <person name="Frelichowski J.E."/>
            <person name="Scheffler J.A."/>
            <person name="Scheffler B.E."/>
            <person name="Wendel J.F."/>
        </authorList>
    </citation>
    <scope>NUCLEOTIDE SEQUENCE [LARGE SCALE GENOMIC DNA]</scope>
    <source>
        <strain evidence="2">1</strain>
        <tissue evidence="2">Leaf</tissue>
    </source>
</reference>
<dbReference type="Proteomes" id="UP000593576">
    <property type="component" value="Unassembled WGS sequence"/>
</dbReference>
<evidence type="ECO:0000313" key="2">
    <source>
        <dbReference type="EMBL" id="MBA0851843.1"/>
    </source>
</evidence>
<gene>
    <name evidence="2" type="ORF">Goshw_027474</name>
</gene>
<sequence>MGIGLCRSRDGITVILTLLVSLWFSVRVLLVWSVIPLGIGCKDCRVLLCVNWSRALLKHLLFGKHYPG</sequence>
<keyword evidence="1" id="KW-0812">Transmembrane</keyword>
<keyword evidence="3" id="KW-1185">Reference proteome</keyword>
<evidence type="ECO:0000256" key="1">
    <source>
        <dbReference type="SAM" id="Phobius"/>
    </source>
</evidence>
<comment type="caution">
    <text evidence="2">The sequence shown here is derived from an EMBL/GenBank/DDBJ whole genome shotgun (WGS) entry which is preliminary data.</text>
</comment>
<feature type="transmembrane region" description="Helical" evidence="1">
    <location>
        <begin position="12"/>
        <end position="35"/>
    </location>
</feature>
<keyword evidence="1" id="KW-0472">Membrane</keyword>
<protein>
    <submittedName>
        <fullName evidence="2">Uncharacterized protein</fullName>
    </submittedName>
</protein>
<accession>A0A7J9KZF1</accession>
<proteinExistence type="predicted"/>